<evidence type="ECO:0000313" key="4">
    <source>
        <dbReference type="Proteomes" id="UP001177592"/>
    </source>
</evidence>
<proteinExistence type="predicted"/>
<evidence type="ECO:0000313" key="3">
    <source>
        <dbReference type="Proteomes" id="UP000295134"/>
    </source>
</evidence>
<organism evidence="1 3">
    <name type="scientific">Arsenophonus nasoniae</name>
    <name type="common">son-killer infecting Nasonia vitripennis</name>
    <dbReference type="NCBI Taxonomy" id="638"/>
    <lineage>
        <taxon>Bacteria</taxon>
        <taxon>Pseudomonadati</taxon>
        <taxon>Pseudomonadota</taxon>
        <taxon>Gammaproteobacteria</taxon>
        <taxon>Enterobacterales</taxon>
        <taxon>Morganellaceae</taxon>
        <taxon>Arsenophonus</taxon>
    </lineage>
</organism>
<dbReference type="EMBL" id="CP038627">
    <property type="protein sequence ID" value="QBY47019.1"/>
    <property type="molecule type" value="Genomic_DNA"/>
</dbReference>
<dbReference type="KEGG" id="ans:ArsFIN_56300"/>
<dbReference type="GeneID" id="39751573"/>
<dbReference type="CDD" id="cd08054">
    <property type="entry name" value="gp6"/>
    <property type="match status" value="1"/>
</dbReference>
<evidence type="ECO:0000313" key="2">
    <source>
        <dbReference type="EMBL" id="WGM09189.1"/>
    </source>
</evidence>
<evidence type="ECO:0000313" key="1">
    <source>
        <dbReference type="EMBL" id="QBY47019.1"/>
    </source>
</evidence>
<dbReference type="AlphaFoldDB" id="A0A4P7L2L5"/>
<dbReference type="NCBIfam" id="TIGR01560">
    <property type="entry name" value="put_DNA_pack"/>
    <property type="match status" value="1"/>
</dbReference>
<gene>
    <name evidence="1" type="ORF">ArsFIN_56300</name>
    <name evidence="2" type="ORF">QE258_28085</name>
</gene>
<dbReference type="Proteomes" id="UP001177592">
    <property type="component" value="Plasmid paNv_CAN16"/>
</dbReference>
<accession>A0A4P7L2L5</accession>
<keyword evidence="4" id="KW-1185">Reference proteome</keyword>
<dbReference type="InterPro" id="IPR021146">
    <property type="entry name" value="Phage_gp6-like_head-tail"/>
</dbReference>
<dbReference type="InterPro" id="IPR006450">
    <property type="entry name" value="Phage_HK97_gp6-like"/>
</dbReference>
<geneLocation type="plasmid" evidence="2 4">
    <name>paNv_CAN16</name>
</geneLocation>
<protein>
    <submittedName>
        <fullName evidence="1 2">Head-tail connector protein</fullName>
    </submittedName>
</protein>
<name>A0A4P7L2L5_9GAMM</name>
<reference evidence="2" key="2">
    <citation type="submission" date="2023-04" db="EMBL/GenBank/DDBJ databases">
        <title>Genome dynamics across the evolutionary transition to endosymbiosis.</title>
        <authorList>
            <person name="Siozios S."/>
            <person name="Nadal-Jimenez P."/>
            <person name="Azagi T."/>
            <person name="Sprong H."/>
            <person name="Frost C.L."/>
            <person name="Parratt S.R."/>
            <person name="Taylor G."/>
            <person name="Brettell L."/>
            <person name="Lew K.C."/>
            <person name="Croft L."/>
            <person name="King K.C."/>
            <person name="Brockhurst M.A."/>
            <person name="Hypsa V."/>
            <person name="Novakova E."/>
            <person name="Darby A.C."/>
            <person name="Hurst G.D.D."/>
        </authorList>
    </citation>
    <scope>NUCLEOTIDE SEQUENCE</scope>
    <source>
        <strain evidence="2">ANv_CAN</strain>
        <plasmid evidence="2">paNv_CAN16</plasmid>
    </source>
</reference>
<geneLocation type="plasmid" evidence="3">
    <name>parsfin15</name>
</geneLocation>
<keyword evidence="1" id="KW-0614">Plasmid</keyword>
<geneLocation type="plasmid" evidence="1">
    <name>pArsFIN15</name>
</geneLocation>
<sequence length="98" mass="11589">MDKPEITLEEIKHHCRINHEYDDESLKLFGEAALEVCQQYIGKQFNDQFLLTPAIKVGCLMLITFWFENRGEASDDRSNQIPFPIRSIWNLYRHVGIY</sequence>
<dbReference type="Proteomes" id="UP000295134">
    <property type="component" value="Plasmid pArsFIN15"/>
</dbReference>
<dbReference type="Pfam" id="PF05135">
    <property type="entry name" value="Phage_connect_1"/>
    <property type="match status" value="1"/>
</dbReference>
<dbReference type="RefSeq" id="WP_135679358.1">
    <property type="nucleotide sequence ID" value="NZ_CP038627.1"/>
</dbReference>
<reference evidence="1 3" key="1">
    <citation type="submission" date="2019-03" db="EMBL/GenBank/DDBJ databases">
        <title>Long-read sequencing reveals hyperdense prophage content in a complex bacterial symbiont genome.</title>
        <authorList>
            <person name="Frost C.L."/>
            <person name="Siozios S."/>
            <person name="Nadal-Jimenez P."/>
            <person name="Brockhurst M.A."/>
            <person name="King K.C."/>
            <person name="Darby A.C."/>
            <person name="Hurst G.D.D."/>
        </authorList>
    </citation>
    <scope>NUCLEOTIDE SEQUENCE [LARGE SCALE GENOMIC DNA]</scope>
    <source>
        <strain evidence="1 3">FIN</strain>
        <plasmid evidence="1">pArsFIN15</plasmid>
        <plasmid evidence="3">parsfin15</plasmid>
    </source>
</reference>
<dbReference type="Gene3D" id="1.10.3230.30">
    <property type="entry name" value="Phage gp6-like head-tail connector protein"/>
    <property type="match status" value="1"/>
</dbReference>
<dbReference type="EMBL" id="CP123539">
    <property type="protein sequence ID" value="WGM09189.1"/>
    <property type="molecule type" value="Genomic_DNA"/>
</dbReference>